<evidence type="ECO:0000313" key="7">
    <source>
        <dbReference type="Proteomes" id="UP001431926"/>
    </source>
</evidence>
<dbReference type="PANTHER" id="PTHR43132">
    <property type="entry name" value="ARSENICAL RESISTANCE OPERON REPRESSOR ARSR-RELATED"/>
    <property type="match status" value="1"/>
</dbReference>
<dbReference type="PANTHER" id="PTHR43132:SF8">
    <property type="entry name" value="HTH-TYPE TRANSCRIPTIONAL REGULATOR KMTR"/>
    <property type="match status" value="1"/>
</dbReference>
<organism evidence="6 7">
    <name type="scientific">Streptomyces anulatus</name>
    <name type="common">Streptomyces chrysomallus</name>
    <dbReference type="NCBI Taxonomy" id="1892"/>
    <lineage>
        <taxon>Bacteria</taxon>
        <taxon>Bacillati</taxon>
        <taxon>Actinomycetota</taxon>
        <taxon>Actinomycetes</taxon>
        <taxon>Kitasatosporales</taxon>
        <taxon>Streptomycetaceae</taxon>
        <taxon>Streptomyces</taxon>
    </lineage>
</organism>
<keyword evidence="1" id="KW-0805">Transcription regulation</keyword>
<evidence type="ECO:0000313" key="6">
    <source>
        <dbReference type="EMBL" id="WUX41864.1"/>
    </source>
</evidence>
<evidence type="ECO:0000256" key="2">
    <source>
        <dbReference type="ARBA" id="ARBA00023125"/>
    </source>
</evidence>
<dbReference type="InterPro" id="IPR011991">
    <property type="entry name" value="ArsR-like_HTH"/>
</dbReference>
<feature type="region of interest" description="Disordered" evidence="4">
    <location>
        <begin position="1"/>
        <end position="20"/>
    </location>
</feature>
<accession>A0ABZ1ZSW5</accession>
<evidence type="ECO:0000259" key="5">
    <source>
        <dbReference type="PROSITE" id="PS50987"/>
    </source>
</evidence>
<sequence length="105" mass="10639">MTTSVSRPAGSGGGSPPRPRVLAALLGATRARVLVRVAVRDQATTSDLVGELGVSAATVSHHTAVLRESALITSRRDGGSVRHAITPLGLSLLGAHGLPGARRTC</sequence>
<feature type="domain" description="HTH arsR-type" evidence="5">
    <location>
        <begin position="10"/>
        <end position="105"/>
    </location>
</feature>
<keyword evidence="3" id="KW-0804">Transcription</keyword>
<dbReference type="SMART" id="SM00418">
    <property type="entry name" value="HTH_ARSR"/>
    <property type="match status" value="1"/>
</dbReference>
<keyword evidence="7" id="KW-1185">Reference proteome</keyword>
<dbReference type="InterPro" id="IPR036388">
    <property type="entry name" value="WH-like_DNA-bd_sf"/>
</dbReference>
<dbReference type="InterPro" id="IPR051011">
    <property type="entry name" value="Metal_resp_trans_reg"/>
</dbReference>
<dbReference type="PRINTS" id="PR00778">
    <property type="entry name" value="HTHARSR"/>
</dbReference>
<reference evidence="6" key="1">
    <citation type="submission" date="2022-10" db="EMBL/GenBank/DDBJ databases">
        <title>The complete genomes of actinobacterial strains from the NBC collection.</title>
        <authorList>
            <person name="Joergensen T.S."/>
            <person name="Alvarez Arevalo M."/>
            <person name="Sterndorff E.B."/>
            <person name="Faurdal D."/>
            <person name="Vuksanovic O."/>
            <person name="Mourched A.-S."/>
            <person name="Charusanti P."/>
            <person name="Shaw S."/>
            <person name="Blin K."/>
            <person name="Weber T."/>
        </authorList>
    </citation>
    <scope>NUCLEOTIDE SEQUENCE</scope>
    <source>
        <strain evidence="6">NBC_01436</strain>
    </source>
</reference>
<proteinExistence type="predicted"/>
<dbReference type="CDD" id="cd00090">
    <property type="entry name" value="HTH_ARSR"/>
    <property type="match status" value="1"/>
</dbReference>
<evidence type="ECO:0000256" key="4">
    <source>
        <dbReference type="SAM" id="MobiDB-lite"/>
    </source>
</evidence>
<dbReference type="InterPro" id="IPR036390">
    <property type="entry name" value="WH_DNA-bd_sf"/>
</dbReference>
<gene>
    <name evidence="6" type="ORF">OG367_39090</name>
</gene>
<name>A0ABZ1ZSW5_STRAQ</name>
<dbReference type="Pfam" id="PF01022">
    <property type="entry name" value="HTH_5"/>
    <property type="match status" value="1"/>
</dbReference>
<protein>
    <submittedName>
        <fullName evidence="6">ArsR family transcriptional regulator</fullName>
    </submittedName>
</protein>
<dbReference type="SUPFAM" id="SSF46785">
    <property type="entry name" value="Winged helix' DNA-binding domain"/>
    <property type="match status" value="1"/>
</dbReference>
<dbReference type="Proteomes" id="UP001431926">
    <property type="component" value="Chromosome"/>
</dbReference>
<dbReference type="EMBL" id="CP109491">
    <property type="protein sequence ID" value="WUX41864.1"/>
    <property type="molecule type" value="Genomic_DNA"/>
</dbReference>
<dbReference type="Gene3D" id="1.10.10.10">
    <property type="entry name" value="Winged helix-like DNA-binding domain superfamily/Winged helix DNA-binding domain"/>
    <property type="match status" value="1"/>
</dbReference>
<evidence type="ECO:0000256" key="1">
    <source>
        <dbReference type="ARBA" id="ARBA00023015"/>
    </source>
</evidence>
<evidence type="ECO:0000256" key="3">
    <source>
        <dbReference type="ARBA" id="ARBA00023163"/>
    </source>
</evidence>
<dbReference type="InterPro" id="IPR001845">
    <property type="entry name" value="HTH_ArsR_DNA-bd_dom"/>
</dbReference>
<dbReference type="PROSITE" id="PS50987">
    <property type="entry name" value="HTH_ARSR_2"/>
    <property type="match status" value="1"/>
</dbReference>
<keyword evidence="2" id="KW-0238">DNA-binding</keyword>
<dbReference type="RefSeq" id="WP_179894385.1">
    <property type="nucleotide sequence ID" value="NZ_CP108640.1"/>
</dbReference>